<dbReference type="EMBL" id="JAFBBO010000001">
    <property type="protein sequence ID" value="MBM7480873.1"/>
    <property type="molecule type" value="Genomic_DNA"/>
</dbReference>
<dbReference type="InterPro" id="IPR037523">
    <property type="entry name" value="VOC_core"/>
</dbReference>
<keyword evidence="2" id="KW-0456">Lyase</keyword>
<dbReference type="RefSeq" id="WP_205308570.1">
    <property type="nucleotide sequence ID" value="NZ_BAAAVF010000001.1"/>
</dbReference>
<dbReference type="SUPFAM" id="SSF54593">
    <property type="entry name" value="Glyoxalase/Bleomycin resistance protein/Dihydroxybiphenyl dioxygenase"/>
    <property type="match status" value="1"/>
</dbReference>
<gene>
    <name evidence="2" type="ORF">JOD49_003793</name>
</gene>
<organism evidence="2 3">
    <name type="scientific">Oerskovia jenensis</name>
    <dbReference type="NCBI Taxonomy" id="162169"/>
    <lineage>
        <taxon>Bacteria</taxon>
        <taxon>Bacillati</taxon>
        <taxon>Actinomycetota</taxon>
        <taxon>Actinomycetes</taxon>
        <taxon>Micrococcales</taxon>
        <taxon>Cellulomonadaceae</taxon>
        <taxon>Oerskovia</taxon>
    </lineage>
</organism>
<feature type="domain" description="VOC" evidence="1">
    <location>
        <begin position="4"/>
        <end position="117"/>
    </location>
</feature>
<dbReference type="GO" id="GO:0016829">
    <property type="term" value="F:lyase activity"/>
    <property type="evidence" value="ECO:0007669"/>
    <property type="project" value="UniProtKB-KW"/>
</dbReference>
<proteinExistence type="predicted"/>
<dbReference type="InterPro" id="IPR029068">
    <property type="entry name" value="Glyas_Bleomycin-R_OHBP_Dase"/>
</dbReference>
<evidence type="ECO:0000313" key="3">
    <source>
        <dbReference type="Proteomes" id="UP000698059"/>
    </source>
</evidence>
<reference evidence="2 3" key="1">
    <citation type="submission" date="2021-01" db="EMBL/GenBank/DDBJ databases">
        <title>Sequencing the genomes of 1000 actinobacteria strains.</title>
        <authorList>
            <person name="Klenk H.-P."/>
        </authorList>
    </citation>
    <scope>NUCLEOTIDE SEQUENCE [LARGE SCALE GENOMIC DNA]</scope>
    <source>
        <strain evidence="2 3">DSM 46000</strain>
    </source>
</reference>
<dbReference type="PROSITE" id="PS51819">
    <property type="entry name" value="VOC"/>
    <property type="match status" value="1"/>
</dbReference>
<evidence type="ECO:0000313" key="2">
    <source>
        <dbReference type="EMBL" id="MBM7480873.1"/>
    </source>
</evidence>
<dbReference type="Gene3D" id="3.10.180.10">
    <property type="entry name" value="2,3-Dihydroxybiphenyl 1,2-Dioxygenase, domain 1"/>
    <property type="match status" value="1"/>
</dbReference>
<accession>A0ABS2LL91</accession>
<dbReference type="InterPro" id="IPR041581">
    <property type="entry name" value="Glyoxalase_6"/>
</dbReference>
<dbReference type="Proteomes" id="UP000698059">
    <property type="component" value="Unassembled WGS sequence"/>
</dbReference>
<dbReference type="PANTHER" id="PTHR35908:SF1">
    <property type="entry name" value="CONSERVED PROTEIN"/>
    <property type="match status" value="1"/>
</dbReference>
<comment type="caution">
    <text evidence="2">The sequence shown here is derived from an EMBL/GenBank/DDBJ whole genome shotgun (WGS) entry which is preliminary data.</text>
</comment>
<dbReference type="Pfam" id="PF18029">
    <property type="entry name" value="Glyoxalase_6"/>
    <property type="match status" value="1"/>
</dbReference>
<name>A0ABS2LL91_9CELL</name>
<protein>
    <submittedName>
        <fullName evidence="2">Enzyme related to lactoylglutathione lyase</fullName>
    </submittedName>
</protein>
<dbReference type="CDD" id="cd06587">
    <property type="entry name" value="VOC"/>
    <property type="match status" value="1"/>
</dbReference>
<dbReference type="PANTHER" id="PTHR35908">
    <property type="entry name" value="HYPOTHETICAL FUSION PROTEIN"/>
    <property type="match status" value="1"/>
</dbReference>
<sequence>MTLSIGMVTVDSTDPRPLAQWWARQTGGKVIDEADGWFLEVVPAQEGKGPVLGFQKVEDPTPGKNRLHLDASAADRAAEVARLVADGATHVAEHTIPGYRWTVLADPQGNQFCVGQADESATEIS</sequence>
<evidence type="ECO:0000259" key="1">
    <source>
        <dbReference type="PROSITE" id="PS51819"/>
    </source>
</evidence>
<keyword evidence="3" id="KW-1185">Reference proteome</keyword>